<dbReference type="CDD" id="cd13553">
    <property type="entry name" value="PBP2_NrtA_CpmA_like"/>
    <property type="match status" value="1"/>
</dbReference>
<evidence type="ECO:0000256" key="1">
    <source>
        <dbReference type="ARBA" id="ARBA00004308"/>
    </source>
</evidence>
<comment type="caution">
    <text evidence="7">The sequence shown here is derived from an EMBL/GenBank/DDBJ whole genome shotgun (WGS) entry which is preliminary data.</text>
</comment>
<reference evidence="7 8" key="1">
    <citation type="submission" date="2021-03" db="EMBL/GenBank/DDBJ databases">
        <title>The complete genome sequence of Acetobacter sacchari TBRC 11175.</title>
        <authorList>
            <person name="Charoenyingcharoen P."/>
            <person name="Yukphan P."/>
        </authorList>
    </citation>
    <scope>NUCLEOTIDE SEQUENCE [LARGE SCALE GENOMIC DNA]</scope>
    <source>
        <strain evidence="7 8">TBRC 11175</strain>
    </source>
</reference>
<dbReference type="SUPFAM" id="SSF53850">
    <property type="entry name" value="Periplasmic binding protein-like II"/>
    <property type="match status" value="1"/>
</dbReference>
<dbReference type="PANTHER" id="PTHR30024">
    <property type="entry name" value="ALIPHATIC SULFONATES-BINDING PROTEIN-RELATED"/>
    <property type="match status" value="1"/>
</dbReference>
<evidence type="ECO:0000256" key="5">
    <source>
        <dbReference type="ARBA" id="ARBA00022729"/>
    </source>
</evidence>
<proteinExistence type="predicted"/>
<keyword evidence="3" id="KW-1003">Cell membrane</keyword>
<dbReference type="Gene3D" id="3.40.190.10">
    <property type="entry name" value="Periplasmic binding protein-like II"/>
    <property type="match status" value="2"/>
</dbReference>
<organism evidence="7 8">
    <name type="scientific">Acetobacter sacchari</name>
    <dbReference type="NCBI Taxonomy" id="2661687"/>
    <lineage>
        <taxon>Bacteria</taxon>
        <taxon>Pseudomonadati</taxon>
        <taxon>Pseudomonadota</taxon>
        <taxon>Alphaproteobacteria</taxon>
        <taxon>Acetobacterales</taxon>
        <taxon>Acetobacteraceae</taxon>
        <taxon>Acetobacter</taxon>
    </lineage>
</organism>
<dbReference type="RefSeq" id="WP_207882742.1">
    <property type="nucleotide sequence ID" value="NZ_JAFVMF010000018.1"/>
</dbReference>
<sequence>MTASIRIGLLRLADSAPVLVAEHLGYFRRNGLDVSIRVEPSWSNIADGLAWNRLDAAVVFPPLAIMTALGRRGRPVALNPLMVLSKGGNTIVLRKSIMEAEPGGTPPRLAVVHPYSTHFLLLRRYLATKSETPDSFAQIVAMPPDTMLDALRDGGIDGFCAGPPWGAAAEHEGIGGIVAGSSSIWPGHVEKTLVTTRSWSVTNPSASELLVNALRDAITFCNGIENRETLLRLLSAPIKEGGLALPAGATREILPGASNKDSMVFGGENAMALELMLDEMISLKWVNSVELSGLNFFEKQK</sequence>
<dbReference type="Pfam" id="PF13379">
    <property type="entry name" value="NMT1_2"/>
    <property type="match status" value="1"/>
</dbReference>
<evidence type="ECO:0000313" key="8">
    <source>
        <dbReference type="Proteomes" id="UP000664771"/>
    </source>
</evidence>
<gene>
    <name evidence="7" type="ORF">J2D73_15620</name>
</gene>
<keyword evidence="6" id="KW-0472">Membrane</keyword>
<keyword evidence="5" id="KW-0732">Signal</keyword>
<dbReference type="PANTHER" id="PTHR30024:SF7">
    <property type="entry name" value="NITRATE_NITRITE BINDING PROTEIN NRTA"/>
    <property type="match status" value="1"/>
</dbReference>
<protein>
    <submittedName>
        <fullName evidence="7">ABC transporter substrate-binding protein</fullName>
    </submittedName>
</protein>
<evidence type="ECO:0000256" key="4">
    <source>
        <dbReference type="ARBA" id="ARBA00022519"/>
    </source>
</evidence>
<keyword evidence="8" id="KW-1185">Reference proteome</keyword>
<evidence type="ECO:0000256" key="2">
    <source>
        <dbReference type="ARBA" id="ARBA00022448"/>
    </source>
</evidence>
<evidence type="ECO:0000256" key="3">
    <source>
        <dbReference type="ARBA" id="ARBA00022475"/>
    </source>
</evidence>
<keyword evidence="4" id="KW-0997">Cell inner membrane</keyword>
<dbReference type="Proteomes" id="UP000664771">
    <property type="component" value="Unassembled WGS sequence"/>
</dbReference>
<accession>A0ABS3LZB7</accession>
<name>A0ABS3LZB7_9PROT</name>
<evidence type="ECO:0000256" key="6">
    <source>
        <dbReference type="ARBA" id="ARBA00023136"/>
    </source>
</evidence>
<keyword evidence="2" id="KW-0813">Transport</keyword>
<dbReference type="EMBL" id="JAFVMF010000018">
    <property type="protein sequence ID" value="MBO1361216.1"/>
    <property type="molecule type" value="Genomic_DNA"/>
</dbReference>
<dbReference type="InterPro" id="IPR044527">
    <property type="entry name" value="NrtA/CpmA_ABC-bd_dom"/>
</dbReference>
<evidence type="ECO:0000313" key="7">
    <source>
        <dbReference type="EMBL" id="MBO1361216.1"/>
    </source>
</evidence>
<comment type="subcellular location">
    <subcellularLocation>
        <location evidence="1">Endomembrane system</location>
    </subcellularLocation>
</comment>